<dbReference type="PROSITE" id="PS01047">
    <property type="entry name" value="HMA_1"/>
    <property type="match status" value="1"/>
</dbReference>
<feature type="transmembrane region" description="Helical" evidence="15">
    <location>
        <begin position="465"/>
        <end position="488"/>
    </location>
</feature>
<comment type="caution">
    <text evidence="17">The sequence shown here is derived from an EMBL/GenBank/DDBJ whole genome shotgun (WGS) entry which is preliminary data.</text>
</comment>
<dbReference type="PANTHER" id="PTHR43520:SF5">
    <property type="entry name" value="CATION-TRANSPORTING P-TYPE ATPASE-RELATED"/>
    <property type="match status" value="1"/>
</dbReference>
<evidence type="ECO:0000256" key="1">
    <source>
        <dbReference type="ARBA" id="ARBA00004651"/>
    </source>
</evidence>
<dbReference type="GO" id="GO:0055070">
    <property type="term" value="P:copper ion homeostasis"/>
    <property type="evidence" value="ECO:0007669"/>
    <property type="project" value="TreeGrafter"/>
</dbReference>
<evidence type="ECO:0000256" key="6">
    <source>
        <dbReference type="ARBA" id="ARBA00022692"/>
    </source>
</evidence>
<keyword evidence="7 15" id="KW-0479">Metal-binding</keyword>
<dbReference type="Gene3D" id="3.30.70.100">
    <property type="match status" value="1"/>
</dbReference>
<keyword evidence="14 15" id="KW-0472">Membrane</keyword>
<dbReference type="NCBIfam" id="TIGR01494">
    <property type="entry name" value="ATPase_P-type"/>
    <property type="match status" value="1"/>
</dbReference>
<feature type="domain" description="HMA" evidence="16">
    <location>
        <begin position="104"/>
        <end position="170"/>
    </location>
</feature>
<dbReference type="PRINTS" id="PR00119">
    <property type="entry name" value="CATATPASE"/>
</dbReference>
<dbReference type="Proteomes" id="UP000664303">
    <property type="component" value="Unassembled WGS sequence"/>
</dbReference>
<evidence type="ECO:0000256" key="7">
    <source>
        <dbReference type="ARBA" id="ARBA00022723"/>
    </source>
</evidence>
<dbReference type="InterPro" id="IPR021993">
    <property type="entry name" value="ATPase-cat-bd"/>
</dbReference>
<dbReference type="AlphaFoldDB" id="A0A939IJU2"/>
<dbReference type="GO" id="GO:0043682">
    <property type="term" value="F:P-type divalent copper transporter activity"/>
    <property type="evidence" value="ECO:0007669"/>
    <property type="project" value="TreeGrafter"/>
</dbReference>
<keyword evidence="13" id="KW-0406">Ion transport</keyword>
<organism evidence="17 18">
    <name type="scientific">Parahaliea mediterranea</name>
    <dbReference type="NCBI Taxonomy" id="651086"/>
    <lineage>
        <taxon>Bacteria</taxon>
        <taxon>Pseudomonadati</taxon>
        <taxon>Pseudomonadota</taxon>
        <taxon>Gammaproteobacteria</taxon>
        <taxon>Cellvibrionales</taxon>
        <taxon>Halieaceae</taxon>
        <taxon>Parahaliea</taxon>
    </lineage>
</organism>
<feature type="transmembrane region" description="Helical" evidence="15">
    <location>
        <begin position="437"/>
        <end position="459"/>
    </location>
</feature>
<accession>A0A939IJU2</accession>
<evidence type="ECO:0000256" key="2">
    <source>
        <dbReference type="ARBA" id="ARBA00006024"/>
    </source>
</evidence>
<dbReference type="InterPro" id="IPR023214">
    <property type="entry name" value="HAD_sf"/>
</dbReference>
<dbReference type="InterPro" id="IPR008250">
    <property type="entry name" value="ATPase_P-typ_transduc_dom_A_sf"/>
</dbReference>
<evidence type="ECO:0000256" key="10">
    <source>
        <dbReference type="ARBA" id="ARBA00022842"/>
    </source>
</evidence>
<dbReference type="Gene3D" id="3.40.50.1000">
    <property type="entry name" value="HAD superfamily/HAD-like"/>
    <property type="match status" value="1"/>
</dbReference>
<dbReference type="InterPro" id="IPR036163">
    <property type="entry name" value="HMA_dom_sf"/>
</dbReference>
<keyword evidence="8 15" id="KW-0547">Nucleotide-binding</keyword>
<dbReference type="Pfam" id="PF00702">
    <property type="entry name" value="Hydrolase"/>
    <property type="match status" value="1"/>
</dbReference>
<dbReference type="InterPro" id="IPR027256">
    <property type="entry name" value="P-typ_ATPase_IB"/>
</dbReference>
<comment type="similarity">
    <text evidence="2 15">Belongs to the cation transport ATPase (P-type) (TC 3.A.3) family. Type IB subfamily.</text>
</comment>
<keyword evidence="11" id="KW-1278">Translocase</keyword>
<keyword evidence="4 15" id="KW-1003">Cell membrane</keyword>
<keyword evidence="9 15" id="KW-0067">ATP-binding</keyword>
<evidence type="ECO:0000259" key="16">
    <source>
        <dbReference type="PROSITE" id="PS50846"/>
    </source>
</evidence>
<dbReference type="InterPro" id="IPR023299">
    <property type="entry name" value="ATPase_P-typ_cyto_dom_N"/>
</dbReference>
<evidence type="ECO:0000256" key="9">
    <source>
        <dbReference type="ARBA" id="ARBA00022840"/>
    </source>
</evidence>
<reference evidence="17" key="1">
    <citation type="submission" date="2021-02" db="EMBL/GenBank/DDBJ databases">
        <title>PHA producing bacteria isolated from coastal sediment in Guangdong, Shenzhen.</title>
        <authorList>
            <person name="Zheng W."/>
            <person name="Yu S."/>
            <person name="Huang Y."/>
        </authorList>
    </citation>
    <scope>NUCLEOTIDE SEQUENCE</scope>
    <source>
        <strain evidence="17">TN14-10</strain>
    </source>
</reference>
<feature type="transmembrane region" description="Helical" evidence="15">
    <location>
        <begin position="285"/>
        <end position="303"/>
    </location>
</feature>
<evidence type="ECO:0000256" key="11">
    <source>
        <dbReference type="ARBA" id="ARBA00022967"/>
    </source>
</evidence>
<comment type="subcellular location">
    <subcellularLocation>
        <location evidence="1">Cell membrane</location>
        <topology evidence="1">Multi-pass membrane protein</topology>
    </subcellularLocation>
</comment>
<dbReference type="SUPFAM" id="SSF81665">
    <property type="entry name" value="Calcium ATPase, transmembrane domain M"/>
    <property type="match status" value="1"/>
</dbReference>
<evidence type="ECO:0000256" key="8">
    <source>
        <dbReference type="ARBA" id="ARBA00022741"/>
    </source>
</evidence>
<evidence type="ECO:0000256" key="5">
    <source>
        <dbReference type="ARBA" id="ARBA00022553"/>
    </source>
</evidence>
<feature type="transmembrane region" description="Helical" evidence="15">
    <location>
        <begin position="257"/>
        <end position="279"/>
    </location>
</feature>
<dbReference type="InterPro" id="IPR059000">
    <property type="entry name" value="ATPase_P-type_domA"/>
</dbReference>
<evidence type="ECO:0000256" key="12">
    <source>
        <dbReference type="ARBA" id="ARBA00022989"/>
    </source>
</evidence>
<dbReference type="GO" id="GO:0005886">
    <property type="term" value="C:plasma membrane"/>
    <property type="evidence" value="ECO:0007669"/>
    <property type="project" value="UniProtKB-SubCell"/>
</dbReference>
<dbReference type="GO" id="GO:0005524">
    <property type="term" value="F:ATP binding"/>
    <property type="evidence" value="ECO:0007669"/>
    <property type="project" value="UniProtKB-UniRule"/>
</dbReference>
<dbReference type="SUPFAM" id="SSF81653">
    <property type="entry name" value="Calcium ATPase, transduction domain A"/>
    <property type="match status" value="1"/>
</dbReference>
<dbReference type="InterPro" id="IPR036412">
    <property type="entry name" value="HAD-like_sf"/>
</dbReference>
<protein>
    <submittedName>
        <fullName evidence="17">Heavy metal translocating P-type ATPase</fullName>
    </submittedName>
</protein>
<dbReference type="Gene3D" id="2.70.150.10">
    <property type="entry name" value="Calcium-transporting ATPase, cytoplasmic transduction domain A"/>
    <property type="match status" value="1"/>
</dbReference>
<feature type="transmembrane region" description="Helical" evidence="15">
    <location>
        <begin position="787"/>
        <end position="805"/>
    </location>
</feature>
<dbReference type="Gene3D" id="3.40.1110.10">
    <property type="entry name" value="Calcium-transporting ATPase, cytoplasmic domain N"/>
    <property type="match status" value="1"/>
</dbReference>
<keyword evidence="10" id="KW-0460">Magnesium</keyword>
<evidence type="ECO:0000313" key="17">
    <source>
        <dbReference type="EMBL" id="MBN7798044.1"/>
    </source>
</evidence>
<evidence type="ECO:0000256" key="3">
    <source>
        <dbReference type="ARBA" id="ARBA00022448"/>
    </source>
</evidence>
<dbReference type="CDD" id="cd00371">
    <property type="entry name" value="HMA"/>
    <property type="match status" value="1"/>
</dbReference>
<dbReference type="PROSITE" id="PS50846">
    <property type="entry name" value="HMA_2"/>
    <property type="match status" value="1"/>
</dbReference>
<gene>
    <name evidence="17" type="ORF">JYP50_15655</name>
</gene>
<dbReference type="InterPro" id="IPR023298">
    <property type="entry name" value="ATPase_P-typ_TM_dom_sf"/>
</dbReference>
<dbReference type="InterPro" id="IPR006121">
    <property type="entry name" value="HMA_dom"/>
</dbReference>
<dbReference type="GO" id="GO:0005507">
    <property type="term" value="F:copper ion binding"/>
    <property type="evidence" value="ECO:0007669"/>
    <property type="project" value="TreeGrafter"/>
</dbReference>
<dbReference type="Pfam" id="PF00403">
    <property type="entry name" value="HMA"/>
    <property type="match status" value="1"/>
</dbReference>
<dbReference type="NCBIfam" id="TIGR01525">
    <property type="entry name" value="ATPase-IB_hvy"/>
    <property type="match status" value="1"/>
</dbReference>
<dbReference type="CDD" id="cd02079">
    <property type="entry name" value="P-type_ATPase_HM"/>
    <property type="match status" value="1"/>
</dbReference>
<evidence type="ECO:0000256" key="15">
    <source>
        <dbReference type="RuleBase" id="RU362081"/>
    </source>
</evidence>
<evidence type="ECO:0000256" key="14">
    <source>
        <dbReference type="ARBA" id="ARBA00023136"/>
    </source>
</evidence>
<dbReference type="Pfam" id="PF12156">
    <property type="entry name" value="ATPase-cat_bd"/>
    <property type="match status" value="1"/>
</dbReference>
<keyword evidence="3" id="KW-0813">Transport</keyword>
<feature type="transmembrane region" description="Helical" evidence="15">
    <location>
        <begin position="192"/>
        <end position="212"/>
    </location>
</feature>
<evidence type="ECO:0000256" key="13">
    <source>
        <dbReference type="ARBA" id="ARBA00023065"/>
    </source>
</evidence>
<keyword evidence="18" id="KW-1185">Reference proteome</keyword>
<keyword evidence="12 15" id="KW-1133">Transmembrane helix</keyword>
<feature type="transmembrane region" description="Helical" evidence="15">
    <location>
        <begin position="224"/>
        <end position="245"/>
    </location>
</feature>
<keyword evidence="5" id="KW-0597">Phosphoprotein</keyword>
<dbReference type="GO" id="GO:0016887">
    <property type="term" value="F:ATP hydrolysis activity"/>
    <property type="evidence" value="ECO:0007669"/>
    <property type="project" value="InterPro"/>
</dbReference>
<dbReference type="SUPFAM" id="SSF56784">
    <property type="entry name" value="HAD-like"/>
    <property type="match status" value="1"/>
</dbReference>
<evidence type="ECO:0000256" key="4">
    <source>
        <dbReference type="ARBA" id="ARBA00022475"/>
    </source>
</evidence>
<sequence>MAAAAPLDAAPTSADRHCFHCGNAVPRGADFGIVIGGVRRAMCCPGCRAVAGMISESGMAAFYEHRTGYSERPTEAPAADEQLRVYDDPAVAATFTDTDEQGLRHARLLLGGVSCAACTWLIEHTLQRIDGVASANVNLQHSRLDIALDPDRVALSSIFARLEALGYRAQPFVAQARRELLDRDYRRNLRRLAVAGLGMMQVGMFAIALHAGDLQGIAAEHQSLMRWVSLVIASFVVLFSARTFFENAWRHLRAGALVMDLPVALAIGLAWLASGWATFSGGGQVYFDSVVMFTFFLLLGRFLEQRVRRRFQLNWYDVESDLPTAVRYRRGDGWVSGPRIGLQSGDVVLVPAGTTLPVDGTVLRGRSSVREDTFNGEQQPRMVGPGDGVFAGTLNLEGGLEVSASGPFSATRLAALQQSVGRASGEKPRLWRLADRVSGWFVLGVLLTTALTALAWSQIAPEKALWISLSVLVISCPCALALATPTALTSAASALRRRGVLVHGENALEALGRADHVVFDKTGSLTRGQLALARIAPLADERPESLAAAGAALQRASRHPVARVFDEVAAAGGFDELTYHIGAGVSGRQQGRQWRMGSAAFCRELAPTLPPAPPQSLYWVALVREAQPLAWFGFTDPVREDAAPLLAELQAGGLGSSILSGDTPARVAELGAQLGIPEALGGLSPEQKLEQLEALQARGKVVAAVGDGLNDGPLLARADASFAVAEATDLARAQADFVIEHGDLGAMGLAWRTARLCRRIVWQNMAWALAYNICAIPLAALGYVPPWAAAIGMSASSLLVVLNSLRLTRSSAT</sequence>
<dbReference type="EMBL" id="JAFKCZ010000011">
    <property type="protein sequence ID" value="MBN7798044.1"/>
    <property type="molecule type" value="Genomic_DNA"/>
</dbReference>
<dbReference type="Pfam" id="PF00122">
    <property type="entry name" value="E1-E2_ATPase"/>
    <property type="match status" value="1"/>
</dbReference>
<dbReference type="SUPFAM" id="SSF55008">
    <property type="entry name" value="HMA, heavy metal-associated domain"/>
    <property type="match status" value="1"/>
</dbReference>
<name>A0A939IJU2_9GAMM</name>
<dbReference type="PANTHER" id="PTHR43520">
    <property type="entry name" value="ATP7, ISOFORM B"/>
    <property type="match status" value="1"/>
</dbReference>
<dbReference type="InterPro" id="IPR001757">
    <property type="entry name" value="P_typ_ATPase"/>
</dbReference>
<feature type="transmembrane region" description="Helical" evidence="15">
    <location>
        <begin position="761"/>
        <end position="781"/>
    </location>
</feature>
<proteinExistence type="inferred from homology"/>
<dbReference type="InterPro" id="IPR017969">
    <property type="entry name" value="Heavy-metal-associated_CS"/>
</dbReference>
<keyword evidence="6 15" id="KW-0812">Transmembrane</keyword>
<evidence type="ECO:0000313" key="18">
    <source>
        <dbReference type="Proteomes" id="UP000664303"/>
    </source>
</evidence>